<dbReference type="SUPFAM" id="SSF103473">
    <property type="entry name" value="MFS general substrate transporter"/>
    <property type="match status" value="1"/>
</dbReference>
<keyword evidence="3 5" id="KW-1133">Transmembrane helix</keyword>
<dbReference type="EMBL" id="WSUT01000007">
    <property type="protein sequence ID" value="MWC45568.1"/>
    <property type="molecule type" value="Genomic_DNA"/>
</dbReference>
<dbReference type="PANTHER" id="PTHR11328">
    <property type="entry name" value="MAJOR FACILITATOR SUPERFAMILY DOMAIN-CONTAINING PROTEIN"/>
    <property type="match status" value="1"/>
</dbReference>
<evidence type="ECO:0000256" key="3">
    <source>
        <dbReference type="ARBA" id="ARBA00022989"/>
    </source>
</evidence>
<evidence type="ECO:0000256" key="1">
    <source>
        <dbReference type="ARBA" id="ARBA00009617"/>
    </source>
</evidence>
<protein>
    <submittedName>
        <fullName evidence="8">Glycoside/pentoside/hexuronide:cation symporter, GPH family</fullName>
    </submittedName>
    <submittedName>
        <fullName evidence="7">MFS transporter</fullName>
    </submittedName>
</protein>
<dbReference type="PROSITE" id="PS50850">
    <property type="entry name" value="MFS"/>
    <property type="match status" value="1"/>
</dbReference>
<feature type="transmembrane region" description="Helical" evidence="5">
    <location>
        <begin position="50"/>
        <end position="70"/>
    </location>
</feature>
<evidence type="ECO:0000313" key="7">
    <source>
        <dbReference type="EMBL" id="MWC45568.1"/>
    </source>
</evidence>
<dbReference type="InterPro" id="IPR036259">
    <property type="entry name" value="MFS_trans_sf"/>
</dbReference>
<dbReference type="Proteomes" id="UP000436801">
    <property type="component" value="Unassembled WGS sequence"/>
</dbReference>
<dbReference type="Gene3D" id="1.20.1250.20">
    <property type="entry name" value="MFS general substrate transporter like domains"/>
    <property type="match status" value="2"/>
</dbReference>
<name>A0A1G7PS35_9SPHN</name>
<dbReference type="InterPro" id="IPR039672">
    <property type="entry name" value="MFS_2"/>
</dbReference>
<organism evidence="8 9">
    <name type="scientific">Sphingomonas carotinifaciens</name>
    <dbReference type="NCBI Taxonomy" id="1166323"/>
    <lineage>
        <taxon>Bacteria</taxon>
        <taxon>Pseudomonadati</taxon>
        <taxon>Pseudomonadota</taxon>
        <taxon>Alphaproteobacteria</taxon>
        <taxon>Sphingomonadales</taxon>
        <taxon>Sphingomonadaceae</taxon>
        <taxon>Sphingomonas</taxon>
    </lineage>
</organism>
<comment type="similarity">
    <text evidence="1">Belongs to the sodium:galactoside symporter (TC 2.A.2) family.</text>
</comment>
<feature type="transmembrane region" description="Helical" evidence="5">
    <location>
        <begin position="329"/>
        <end position="352"/>
    </location>
</feature>
<proteinExistence type="inferred from homology"/>
<dbReference type="GO" id="GO:0005886">
    <property type="term" value="C:plasma membrane"/>
    <property type="evidence" value="ECO:0007669"/>
    <property type="project" value="TreeGrafter"/>
</dbReference>
<evidence type="ECO:0000313" key="9">
    <source>
        <dbReference type="Proteomes" id="UP000323502"/>
    </source>
</evidence>
<feature type="transmembrane region" description="Helical" evidence="5">
    <location>
        <begin position="272"/>
        <end position="293"/>
    </location>
</feature>
<evidence type="ECO:0000256" key="2">
    <source>
        <dbReference type="ARBA" id="ARBA00022692"/>
    </source>
</evidence>
<dbReference type="InterPro" id="IPR001927">
    <property type="entry name" value="Na/Gal_symport"/>
</dbReference>
<dbReference type="GO" id="GO:0006814">
    <property type="term" value="P:sodium ion transport"/>
    <property type="evidence" value="ECO:0007669"/>
    <property type="project" value="InterPro"/>
</dbReference>
<dbReference type="RefSeq" id="WP_149683062.1">
    <property type="nucleotide sequence ID" value="NZ_FNBI01000007.1"/>
</dbReference>
<feature type="transmembrane region" description="Helical" evidence="5">
    <location>
        <begin position="118"/>
        <end position="142"/>
    </location>
</feature>
<dbReference type="NCBIfam" id="TIGR00792">
    <property type="entry name" value="gph"/>
    <property type="match status" value="1"/>
</dbReference>
<feature type="domain" description="Major facilitator superfamily (MFS) profile" evidence="6">
    <location>
        <begin position="243"/>
        <end position="441"/>
    </location>
</feature>
<feature type="transmembrane region" description="Helical" evidence="5">
    <location>
        <begin position="305"/>
        <end position="323"/>
    </location>
</feature>
<accession>A0A1G7PS35</accession>
<evidence type="ECO:0000313" key="8">
    <source>
        <dbReference type="EMBL" id="SDF89055.1"/>
    </source>
</evidence>
<evidence type="ECO:0000256" key="5">
    <source>
        <dbReference type="SAM" id="Phobius"/>
    </source>
</evidence>
<feature type="transmembrane region" description="Helical" evidence="5">
    <location>
        <begin position="242"/>
        <end position="266"/>
    </location>
</feature>
<dbReference type="GO" id="GO:0008643">
    <property type="term" value="P:carbohydrate transport"/>
    <property type="evidence" value="ECO:0007669"/>
    <property type="project" value="InterPro"/>
</dbReference>
<keyword evidence="2 5" id="KW-0812">Transmembrane</keyword>
<dbReference type="GO" id="GO:0015293">
    <property type="term" value="F:symporter activity"/>
    <property type="evidence" value="ECO:0007669"/>
    <property type="project" value="InterPro"/>
</dbReference>
<feature type="transmembrane region" description="Helical" evidence="5">
    <location>
        <begin position="189"/>
        <end position="210"/>
    </location>
</feature>
<dbReference type="Proteomes" id="UP000323502">
    <property type="component" value="Unassembled WGS sequence"/>
</dbReference>
<evidence type="ECO:0000256" key="4">
    <source>
        <dbReference type="ARBA" id="ARBA00023136"/>
    </source>
</evidence>
<evidence type="ECO:0000313" key="10">
    <source>
        <dbReference type="Proteomes" id="UP000436801"/>
    </source>
</evidence>
<dbReference type="EMBL" id="FNBI01000007">
    <property type="protein sequence ID" value="SDF89055.1"/>
    <property type="molecule type" value="Genomic_DNA"/>
</dbReference>
<keyword evidence="9" id="KW-1185">Reference proteome</keyword>
<dbReference type="CDD" id="cd17332">
    <property type="entry name" value="MFS_MelB_like"/>
    <property type="match status" value="1"/>
</dbReference>
<dbReference type="PANTHER" id="PTHR11328:SF24">
    <property type="entry name" value="MAJOR FACILITATOR SUPERFAMILY (MFS) PROFILE DOMAIN-CONTAINING PROTEIN"/>
    <property type="match status" value="1"/>
</dbReference>
<feature type="transmembrane region" description="Helical" evidence="5">
    <location>
        <begin position="91"/>
        <end position="112"/>
    </location>
</feature>
<evidence type="ECO:0000259" key="6">
    <source>
        <dbReference type="PROSITE" id="PS50850"/>
    </source>
</evidence>
<dbReference type="Pfam" id="PF13347">
    <property type="entry name" value="MFS_2"/>
    <property type="match status" value="1"/>
</dbReference>
<keyword evidence="4 5" id="KW-0472">Membrane</keyword>
<dbReference type="OrthoDB" id="9764596at2"/>
<feature type="transmembrane region" description="Helical" evidence="5">
    <location>
        <begin position="381"/>
        <end position="402"/>
    </location>
</feature>
<feature type="transmembrane region" description="Helical" evidence="5">
    <location>
        <begin position="162"/>
        <end position="183"/>
    </location>
</feature>
<reference evidence="7 10" key="2">
    <citation type="submission" date="2019-12" db="EMBL/GenBank/DDBJ databases">
        <authorList>
            <person name="Zheng J."/>
        </authorList>
    </citation>
    <scope>NUCLEOTIDE SEQUENCE [LARGE SCALE GENOMIC DNA]</scope>
    <source>
        <strain evidence="7 10">DSM 27347</strain>
    </source>
</reference>
<feature type="transmembrane region" description="Helical" evidence="5">
    <location>
        <begin position="414"/>
        <end position="436"/>
    </location>
</feature>
<gene>
    <name evidence="7" type="ORF">GQR91_18290</name>
    <name evidence="8" type="ORF">SAMN05216557_10755</name>
</gene>
<dbReference type="InterPro" id="IPR020846">
    <property type="entry name" value="MFS_dom"/>
</dbReference>
<sequence length="441" mass="46398">MVGVRDTLPAELPPLRGSAKLAYGLGDFGFGLSWNMVGAFLLFFYTDVALLPAAAVGTLLLVSRLADAAIDPVIGILVDRTRGHSGRARPWFKWGAVPFGLLCAATFWMPPLGENGRLLWAIATFAALGILFSAINIPYGALLPMMTNRNGERLTLGSLRAAGTAISVIVATAATMPLVGALGGGDQRLGFLIVGGLFGLVTTLTTLNLLRCPEQVHAVEPPSRQAIWPQVRAMLANRAWNTVFLFALLNFVRFGAVLAITPFFAINVLGKPWMISILLPAVSGTLLIGSVIAPPYFKHLGMRRGNLIALLAALPLFAALPLVEGSTAGFLTLYLLGSVLLSITMTAIFAMAAEAIEYHEQLTGTRNEGLLSSGISLSTKIGMAVGGALVAFGLASIGYAPGKGGAEVVSGLRWLYYAPIVACLVAQMAVIARYPAIVRPG</sequence>
<dbReference type="AlphaFoldDB" id="A0A1G7PS35"/>
<reference evidence="8 9" key="1">
    <citation type="submission" date="2016-10" db="EMBL/GenBank/DDBJ databases">
        <authorList>
            <person name="Varghese N."/>
            <person name="Submissions S."/>
        </authorList>
    </citation>
    <scope>NUCLEOTIDE SEQUENCE [LARGE SCALE GENOMIC DNA]</scope>
    <source>
        <strain evidence="8 9">S7-754</strain>
    </source>
</reference>